<dbReference type="Pfam" id="PF01323">
    <property type="entry name" value="DSBA"/>
    <property type="match status" value="1"/>
</dbReference>
<proteinExistence type="predicted"/>
<dbReference type="Gene3D" id="3.40.30.10">
    <property type="entry name" value="Glutaredoxin"/>
    <property type="match status" value="1"/>
</dbReference>
<dbReference type="PANTHER" id="PTHR13887:SF14">
    <property type="entry name" value="DISULFIDE BOND FORMATION PROTEIN D"/>
    <property type="match status" value="1"/>
</dbReference>
<dbReference type="PANTHER" id="PTHR13887">
    <property type="entry name" value="GLUTATHIONE S-TRANSFERASE KAPPA"/>
    <property type="match status" value="1"/>
</dbReference>
<dbReference type="InterPro" id="IPR036249">
    <property type="entry name" value="Thioredoxin-like_sf"/>
</dbReference>
<evidence type="ECO:0000256" key="5">
    <source>
        <dbReference type="SAM" id="Phobius"/>
    </source>
</evidence>
<keyword evidence="3" id="KW-1015">Disulfide bond</keyword>
<evidence type="ECO:0000256" key="4">
    <source>
        <dbReference type="ARBA" id="ARBA00023284"/>
    </source>
</evidence>
<keyword evidence="8" id="KW-1185">Reference proteome</keyword>
<dbReference type="RefSeq" id="WP_154738482.1">
    <property type="nucleotide sequence ID" value="NZ_WMBQ01000001.1"/>
</dbReference>
<evidence type="ECO:0000256" key="3">
    <source>
        <dbReference type="ARBA" id="ARBA00023157"/>
    </source>
</evidence>
<dbReference type="InterPro" id="IPR017937">
    <property type="entry name" value="Thioredoxin_CS"/>
</dbReference>
<keyword evidence="5" id="KW-1133">Transmembrane helix</keyword>
<sequence length="302" mass="32352">MSVNPRPPLLHVLSEQRAVWLVIPAIALLAGLVYLGQGAVTGPTTKPGEPDVAAAAAATAVAASATPAPPPAATDFSGAQRKEIEKIVKNYLITNPEIFLEAQTALEAKMEKEQAEKLKVAIAENAKEIYRDPQADLAGNPNGDITVVEFFDYNCGYCKRGLHDVIKLVESDPNVRVVFKELPILSKGSEEASRVAIASGKQGKYWEVHKAMLEAKGVMNEANALAIATKLGLDIDKLKKDMASPEVEAEIKKSEALAKKMGVNGTPHFLVGDRAVPGAPEDLYDQLGKHVTELRKSGCSYC</sequence>
<dbReference type="InterPro" id="IPR041205">
    <property type="entry name" value="ScsC_N"/>
</dbReference>
<evidence type="ECO:0000256" key="2">
    <source>
        <dbReference type="ARBA" id="ARBA00023002"/>
    </source>
</evidence>
<keyword evidence="1" id="KW-0732">Signal</keyword>
<gene>
    <name evidence="7" type="ORF">GIW81_06550</name>
</gene>
<feature type="transmembrane region" description="Helical" evidence="5">
    <location>
        <begin position="18"/>
        <end position="36"/>
    </location>
</feature>
<evidence type="ECO:0000313" key="7">
    <source>
        <dbReference type="EMBL" id="MTD93995.1"/>
    </source>
</evidence>
<organism evidence="7 8">
    <name type="scientific">Hyphomicrobium album</name>
    <dbReference type="NCBI Taxonomy" id="2665159"/>
    <lineage>
        <taxon>Bacteria</taxon>
        <taxon>Pseudomonadati</taxon>
        <taxon>Pseudomonadota</taxon>
        <taxon>Alphaproteobacteria</taxon>
        <taxon>Hyphomicrobiales</taxon>
        <taxon>Hyphomicrobiaceae</taxon>
        <taxon>Hyphomicrobium</taxon>
    </lineage>
</organism>
<evidence type="ECO:0000256" key="1">
    <source>
        <dbReference type="ARBA" id="ARBA00022729"/>
    </source>
</evidence>
<dbReference type="CDD" id="cd03023">
    <property type="entry name" value="DsbA_Com1_like"/>
    <property type="match status" value="1"/>
</dbReference>
<evidence type="ECO:0000259" key="6">
    <source>
        <dbReference type="PROSITE" id="PS51352"/>
    </source>
</evidence>
<feature type="domain" description="Thioredoxin" evidence="6">
    <location>
        <begin position="62"/>
        <end position="296"/>
    </location>
</feature>
<keyword evidence="4" id="KW-0676">Redox-active center</keyword>
<dbReference type="PROSITE" id="PS51352">
    <property type="entry name" value="THIOREDOXIN_2"/>
    <property type="match status" value="1"/>
</dbReference>
<dbReference type="Proteomes" id="UP000440694">
    <property type="component" value="Unassembled WGS sequence"/>
</dbReference>
<keyword evidence="5" id="KW-0472">Membrane</keyword>
<dbReference type="SUPFAM" id="SSF52833">
    <property type="entry name" value="Thioredoxin-like"/>
    <property type="match status" value="1"/>
</dbReference>
<accession>A0A6I3KEN1</accession>
<dbReference type="EMBL" id="WMBQ01000001">
    <property type="protein sequence ID" value="MTD93995.1"/>
    <property type="molecule type" value="Genomic_DNA"/>
</dbReference>
<dbReference type="AlphaFoldDB" id="A0A6I3KEN1"/>
<keyword evidence="2" id="KW-0560">Oxidoreductase</keyword>
<comment type="caution">
    <text evidence="7">The sequence shown here is derived from an EMBL/GenBank/DDBJ whole genome shotgun (WGS) entry which is preliminary data.</text>
</comment>
<reference evidence="7 8" key="1">
    <citation type="submission" date="2019-11" db="EMBL/GenBank/DDBJ databases">
        <title>Identification of a novel strain.</title>
        <authorList>
            <person name="Xu Q."/>
            <person name="Wang G."/>
        </authorList>
    </citation>
    <scope>NUCLEOTIDE SEQUENCE [LARGE SCALE GENOMIC DNA]</scope>
    <source>
        <strain evidence="8">xq</strain>
    </source>
</reference>
<dbReference type="Pfam" id="PF18312">
    <property type="entry name" value="ScsC_N"/>
    <property type="match status" value="1"/>
</dbReference>
<name>A0A6I3KEN1_9HYPH</name>
<dbReference type="GO" id="GO:0015036">
    <property type="term" value="F:disulfide oxidoreductase activity"/>
    <property type="evidence" value="ECO:0007669"/>
    <property type="project" value="UniProtKB-ARBA"/>
</dbReference>
<dbReference type="InterPro" id="IPR013766">
    <property type="entry name" value="Thioredoxin_domain"/>
</dbReference>
<protein>
    <submittedName>
        <fullName evidence="7">Thioredoxin domain-containing protein</fullName>
    </submittedName>
</protein>
<keyword evidence="5" id="KW-0812">Transmembrane</keyword>
<evidence type="ECO:0000313" key="8">
    <source>
        <dbReference type="Proteomes" id="UP000440694"/>
    </source>
</evidence>
<dbReference type="PROSITE" id="PS00194">
    <property type="entry name" value="THIOREDOXIN_1"/>
    <property type="match status" value="1"/>
</dbReference>
<dbReference type="InterPro" id="IPR001853">
    <property type="entry name" value="DSBA-like_thioredoxin_dom"/>
</dbReference>